<proteinExistence type="predicted"/>
<protein>
    <submittedName>
        <fullName evidence="1">Amidohydrolase</fullName>
    </submittedName>
</protein>
<dbReference type="STRING" id="1009370.ALO_03196"/>
<organism evidence="1 2">
    <name type="scientific">Acetonema longum DSM 6540</name>
    <dbReference type="NCBI Taxonomy" id="1009370"/>
    <lineage>
        <taxon>Bacteria</taxon>
        <taxon>Bacillati</taxon>
        <taxon>Bacillota</taxon>
        <taxon>Negativicutes</taxon>
        <taxon>Acetonemataceae</taxon>
        <taxon>Acetonema</taxon>
    </lineage>
</organism>
<sequence length="75" mass="8280">MARTHLRLYKNLRKANEKGILFTIGSDSFNSQMTPYGDTAVGELCAFVEKAGISEMDAITASTINRAKVLLWESP</sequence>
<reference evidence="1 2" key="1">
    <citation type="journal article" date="2011" name="EMBO J.">
        <title>Structural diversity of bacterial flagellar motors.</title>
        <authorList>
            <person name="Chen S."/>
            <person name="Beeby M."/>
            <person name="Murphy G.E."/>
            <person name="Leadbetter J.R."/>
            <person name="Hendrixson D.R."/>
            <person name="Briegel A."/>
            <person name="Li Z."/>
            <person name="Shi J."/>
            <person name="Tocheva E.I."/>
            <person name="Muller A."/>
            <person name="Dobro M.J."/>
            <person name="Jensen G.J."/>
        </authorList>
    </citation>
    <scope>NUCLEOTIDE SEQUENCE [LARGE SCALE GENOMIC DNA]</scope>
    <source>
        <strain evidence="1 2">DSM 6540</strain>
    </source>
</reference>
<dbReference type="InterPro" id="IPR032466">
    <property type="entry name" value="Metal_Hydrolase"/>
</dbReference>
<comment type="caution">
    <text evidence="1">The sequence shown here is derived from an EMBL/GenBank/DDBJ whole genome shotgun (WGS) entry which is preliminary data.</text>
</comment>
<dbReference type="eggNOG" id="COG1228">
    <property type="taxonomic scope" value="Bacteria"/>
</dbReference>
<dbReference type="SUPFAM" id="SSF51556">
    <property type="entry name" value="Metallo-dependent hydrolases"/>
    <property type="match status" value="1"/>
</dbReference>
<evidence type="ECO:0000313" key="2">
    <source>
        <dbReference type="Proteomes" id="UP000003240"/>
    </source>
</evidence>
<accession>F7NF20</accession>
<evidence type="ECO:0000313" key="1">
    <source>
        <dbReference type="EMBL" id="EGO65581.1"/>
    </source>
</evidence>
<dbReference type="Proteomes" id="UP000003240">
    <property type="component" value="Unassembled WGS sequence"/>
</dbReference>
<keyword evidence="2" id="KW-1185">Reference proteome</keyword>
<dbReference type="GO" id="GO:0016787">
    <property type="term" value="F:hydrolase activity"/>
    <property type="evidence" value="ECO:0007669"/>
    <property type="project" value="UniProtKB-KW"/>
</dbReference>
<dbReference type="EMBL" id="AFGF01000017">
    <property type="protein sequence ID" value="EGO65581.1"/>
    <property type="molecule type" value="Genomic_DNA"/>
</dbReference>
<dbReference type="AlphaFoldDB" id="F7NF20"/>
<name>F7NF20_9FIRM</name>
<keyword evidence="1" id="KW-0378">Hydrolase</keyword>
<gene>
    <name evidence="1" type="ORF">ALO_03196</name>
</gene>
<dbReference type="Gene3D" id="3.20.20.140">
    <property type="entry name" value="Metal-dependent hydrolases"/>
    <property type="match status" value="1"/>
</dbReference>